<dbReference type="CDD" id="cd04084">
    <property type="entry name" value="CBM6_xylanase-like"/>
    <property type="match status" value="1"/>
</dbReference>
<proteinExistence type="predicted"/>
<dbReference type="EMBL" id="SMKO01000004">
    <property type="protein sequence ID" value="TDD12152.1"/>
    <property type="molecule type" value="Genomic_DNA"/>
</dbReference>
<reference evidence="1 2" key="1">
    <citation type="submission" date="2019-03" db="EMBL/GenBank/DDBJ databases">
        <title>Draft genome sequences of novel Actinobacteria.</title>
        <authorList>
            <person name="Sahin N."/>
            <person name="Ay H."/>
            <person name="Saygin H."/>
        </authorList>
    </citation>
    <scope>NUCLEOTIDE SEQUENCE [LARGE SCALE GENOMIC DNA]</scope>
    <source>
        <strain evidence="1 2">KC310</strain>
    </source>
</reference>
<protein>
    <submittedName>
        <fullName evidence="1">Carbohydrate-binding protein</fullName>
    </submittedName>
</protein>
<gene>
    <name evidence="1" type="ORF">E1292_02975</name>
</gene>
<sequence>MGPQQPEPAAVAWASRVETEPSVEGGMNVGFIENGDYLKVKGVAFGDGPS</sequence>
<keyword evidence="2" id="KW-1185">Reference proteome</keyword>
<organism evidence="1 2">
    <name type="scientific">Nonomuraea deserti</name>
    <dbReference type="NCBI Taxonomy" id="1848322"/>
    <lineage>
        <taxon>Bacteria</taxon>
        <taxon>Bacillati</taxon>
        <taxon>Actinomycetota</taxon>
        <taxon>Actinomycetes</taxon>
        <taxon>Streptosporangiales</taxon>
        <taxon>Streptosporangiaceae</taxon>
        <taxon>Nonomuraea</taxon>
    </lineage>
</organism>
<evidence type="ECO:0000313" key="2">
    <source>
        <dbReference type="Proteomes" id="UP000295258"/>
    </source>
</evidence>
<comment type="caution">
    <text evidence="1">The sequence shown here is derived from an EMBL/GenBank/DDBJ whole genome shotgun (WGS) entry which is preliminary data.</text>
</comment>
<dbReference type="InterPro" id="IPR008979">
    <property type="entry name" value="Galactose-bd-like_sf"/>
</dbReference>
<accession>A0A4R4W133</accession>
<dbReference type="AlphaFoldDB" id="A0A4R4W133"/>
<dbReference type="Gene3D" id="2.60.120.260">
    <property type="entry name" value="Galactose-binding domain-like"/>
    <property type="match status" value="1"/>
</dbReference>
<name>A0A4R4W133_9ACTN</name>
<dbReference type="SUPFAM" id="SSF49785">
    <property type="entry name" value="Galactose-binding domain-like"/>
    <property type="match status" value="1"/>
</dbReference>
<evidence type="ECO:0000313" key="1">
    <source>
        <dbReference type="EMBL" id="TDD12152.1"/>
    </source>
</evidence>
<dbReference type="Proteomes" id="UP000295258">
    <property type="component" value="Unassembled WGS sequence"/>
</dbReference>